<comment type="caution">
    <text evidence="2">The sequence shown here is derived from an EMBL/GenBank/DDBJ whole genome shotgun (WGS) entry which is preliminary data.</text>
</comment>
<gene>
    <name evidence="2" type="ORF">CAUJ_LOCUS6083</name>
</gene>
<evidence type="ECO:0000313" key="2">
    <source>
        <dbReference type="EMBL" id="CAD6190164.1"/>
    </source>
</evidence>
<accession>A0A8S1H4I7</accession>
<protein>
    <submittedName>
        <fullName evidence="2">Uncharacterized protein</fullName>
    </submittedName>
</protein>
<reference evidence="2" key="1">
    <citation type="submission" date="2020-10" db="EMBL/GenBank/DDBJ databases">
        <authorList>
            <person name="Kikuchi T."/>
        </authorList>
    </citation>
    <scope>NUCLEOTIDE SEQUENCE</scope>
    <source>
        <strain evidence="2">NKZ352</strain>
    </source>
</reference>
<keyword evidence="3" id="KW-1185">Reference proteome</keyword>
<evidence type="ECO:0000313" key="3">
    <source>
        <dbReference type="Proteomes" id="UP000835052"/>
    </source>
</evidence>
<name>A0A8S1H4I7_9PELO</name>
<proteinExistence type="predicted"/>
<organism evidence="2 3">
    <name type="scientific">Caenorhabditis auriculariae</name>
    <dbReference type="NCBI Taxonomy" id="2777116"/>
    <lineage>
        <taxon>Eukaryota</taxon>
        <taxon>Metazoa</taxon>
        <taxon>Ecdysozoa</taxon>
        <taxon>Nematoda</taxon>
        <taxon>Chromadorea</taxon>
        <taxon>Rhabditida</taxon>
        <taxon>Rhabditina</taxon>
        <taxon>Rhabditomorpha</taxon>
        <taxon>Rhabditoidea</taxon>
        <taxon>Rhabditidae</taxon>
        <taxon>Peloderinae</taxon>
        <taxon>Caenorhabditis</taxon>
    </lineage>
</organism>
<dbReference type="AlphaFoldDB" id="A0A8S1H4I7"/>
<dbReference type="Proteomes" id="UP000835052">
    <property type="component" value="Unassembled WGS sequence"/>
</dbReference>
<feature type="chain" id="PRO_5035938481" evidence="1">
    <location>
        <begin position="18"/>
        <end position="111"/>
    </location>
</feature>
<feature type="signal peptide" evidence="1">
    <location>
        <begin position="1"/>
        <end position="17"/>
    </location>
</feature>
<dbReference type="EMBL" id="CAJGYM010000014">
    <property type="protein sequence ID" value="CAD6190164.1"/>
    <property type="molecule type" value="Genomic_DNA"/>
</dbReference>
<keyword evidence="1" id="KW-0732">Signal</keyword>
<sequence>MLATLFVCVCLATKSHSGIIINSNNATSASSSTISALDLLSLNTNATSSSSRFVVENELAKISTSCLSSRDYELLAGDFHQCNEHRPGRVTYSTQFCTTTSMEAIQQYETQ</sequence>
<evidence type="ECO:0000256" key="1">
    <source>
        <dbReference type="SAM" id="SignalP"/>
    </source>
</evidence>